<protein>
    <submittedName>
        <fullName evidence="3">Beta-barrel assembly machine subunit BamE</fullName>
    </submittedName>
</protein>
<name>A0ABX5KEI5_9BURK</name>
<organism evidence="3 4">
    <name type="scientific">Paraburkholderia unamae</name>
    <dbReference type="NCBI Taxonomy" id="219649"/>
    <lineage>
        <taxon>Bacteria</taxon>
        <taxon>Pseudomonadati</taxon>
        <taxon>Pseudomonadota</taxon>
        <taxon>Betaproteobacteria</taxon>
        <taxon>Burkholderiales</taxon>
        <taxon>Burkholderiaceae</taxon>
        <taxon>Paraburkholderia</taxon>
    </lineage>
</organism>
<comment type="caution">
    <text evidence="3">The sequence shown here is derived from an EMBL/GenBank/DDBJ whole genome shotgun (WGS) entry which is preliminary data.</text>
</comment>
<sequence>MLPTFSSTRSLALACAAMAAFTLSGCDDRQFDAMFDSIRQGFKAFFDSVKPDALLLKGLTPGVSTLDQVREQMGKPETERVFDDGSRRLEYPRGPQGLKTWMVDIGPNGRLVAITQALTAENFAKIRVGMSEDEVRRLLGKPGQVAGYRLKKETVWSWKWLEGSVTPEAYFNVHFGPDGRVTTTSRSDIIRGH</sequence>
<feature type="chain" id="PRO_5045225811" evidence="2">
    <location>
        <begin position="20"/>
        <end position="193"/>
    </location>
</feature>
<evidence type="ECO:0000313" key="4">
    <source>
        <dbReference type="Proteomes" id="UP000245712"/>
    </source>
</evidence>
<dbReference type="RefSeq" id="WP_244315003.1">
    <property type="nucleotide sequence ID" value="NZ_QEOB01000021.1"/>
</dbReference>
<keyword evidence="1 2" id="KW-0732">Signal</keyword>
<reference evidence="3 4" key="1">
    <citation type="submission" date="2018-05" db="EMBL/GenBank/DDBJ databases">
        <title>Genomic Encyclopedia of Type Strains, Phase IV (KMG-V): Genome sequencing to study the core and pangenomes of soil and plant-associated prokaryotes.</title>
        <authorList>
            <person name="Whitman W."/>
        </authorList>
    </citation>
    <scope>NUCLEOTIDE SEQUENCE [LARGE SCALE GENOMIC DNA]</scope>
    <source>
        <strain evidence="3 4">SCZa-39</strain>
    </source>
</reference>
<evidence type="ECO:0000256" key="2">
    <source>
        <dbReference type="SAM" id="SignalP"/>
    </source>
</evidence>
<dbReference type="EMBL" id="QEOB01000021">
    <property type="protein sequence ID" value="PVX73512.1"/>
    <property type="molecule type" value="Genomic_DNA"/>
</dbReference>
<proteinExistence type="predicted"/>
<evidence type="ECO:0000313" key="3">
    <source>
        <dbReference type="EMBL" id="PVX73512.1"/>
    </source>
</evidence>
<evidence type="ECO:0000256" key="1">
    <source>
        <dbReference type="ARBA" id="ARBA00022729"/>
    </source>
</evidence>
<dbReference type="Gene3D" id="3.30.1450.10">
    <property type="match status" value="1"/>
</dbReference>
<accession>A0ABX5KEI5</accession>
<keyword evidence="4" id="KW-1185">Reference proteome</keyword>
<gene>
    <name evidence="3" type="ORF">C7402_1214</name>
</gene>
<dbReference type="InterPro" id="IPR037873">
    <property type="entry name" value="BamE-like"/>
</dbReference>
<feature type="signal peptide" evidence="2">
    <location>
        <begin position="1"/>
        <end position="19"/>
    </location>
</feature>
<dbReference type="Proteomes" id="UP000245712">
    <property type="component" value="Unassembled WGS sequence"/>
</dbReference>